<evidence type="ECO:0000256" key="3">
    <source>
        <dbReference type="SAM" id="MobiDB-lite"/>
    </source>
</evidence>
<dbReference type="GO" id="GO:0016459">
    <property type="term" value="C:myosin complex"/>
    <property type="evidence" value="ECO:0007669"/>
    <property type="project" value="InterPro"/>
</dbReference>
<dbReference type="EMBL" id="RHFK02000001">
    <property type="protein sequence ID" value="TWW81688.1"/>
    <property type="molecule type" value="Genomic_DNA"/>
</dbReference>
<dbReference type="Pfam" id="PF01576">
    <property type="entry name" value="Myosin_tail_1"/>
    <property type="match status" value="1"/>
</dbReference>
<feature type="coiled-coil region" evidence="2">
    <location>
        <begin position="86"/>
        <end position="120"/>
    </location>
</feature>
<dbReference type="InterPro" id="IPR002928">
    <property type="entry name" value="Myosin_tail"/>
</dbReference>
<keyword evidence="1 2" id="KW-0175">Coiled coil</keyword>
<evidence type="ECO:0000313" key="5">
    <source>
        <dbReference type="EMBL" id="TWW81688.1"/>
    </source>
</evidence>
<organism evidence="5 6">
    <name type="scientific">Takifugu flavidus</name>
    <name type="common">sansaifugu</name>
    <dbReference type="NCBI Taxonomy" id="433684"/>
    <lineage>
        <taxon>Eukaryota</taxon>
        <taxon>Metazoa</taxon>
        <taxon>Chordata</taxon>
        <taxon>Craniata</taxon>
        <taxon>Vertebrata</taxon>
        <taxon>Euteleostomi</taxon>
        <taxon>Actinopterygii</taxon>
        <taxon>Neopterygii</taxon>
        <taxon>Teleostei</taxon>
        <taxon>Neoteleostei</taxon>
        <taxon>Acanthomorphata</taxon>
        <taxon>Eupercaria</taxon>
        <taxon>Tetraodontiformes</taxon>
        <taxon>Tetradontoidea</taxon>
        <taxon>Tetraodontidae</taxon>
        <taxon>Takifugu</taxon>
    </lineage>
</organism>
<feature type="domain" description="Myosin tail" evidence="4">
    <location>
        <begin position="25"/>
        <end position="122"/>
    </location>
</feature>
<gene>
    <name evidence="5" type="ORF">D4764_01G0015030</name>
</gene>
<accession>A0A5C6PSD2</accession>
<dbReference type="Proteomes" id="UP000324091">
    <property type="component" value="Chromosome 1"/>
</dbReference>
<comment type="caution">
    <text evidence="5">The sequence shown here is derived from an EMBL/GenBank/DDBJ whole genome shotgun (WGS) entry which is preliminary data.</text>
</comment>
<name>A0A5C6PSD2_9TELE</name>
<dbReference type="InterPro" id="IPR014751">
    <property type="entry name" value="XRCC4-like_C"/>
</dbReference>
<proteinExistence type="predicted"/>
<keyword evidence="6" id="KW-1185">Reference proteome</keyword>
<evidence type="ECO:0000256" key="1">
    <source>
        <dbReference type="ARBA" id="ARBA00023054"/>
    </source>
</evidence>
<dbReference type="AlphaFoldDB" id="A0A5C6PSD2"/>
<feature type="region of interest" description="Disordered" evidence="3">
    <location>
        <begin position="1"/>
        <end position="22"/>
    </location>
</feature>
<protein>
    <submittedName>
        <fullName evidence="5">Myosin-13 Fast myosin heavy chain extraocular</fullName>
    </submittedName>
</protein>
<reference evidence="5 6" key="1">
    <citation type="submission" date="2019-04" db="EMBL/GenBank/DDBJ databases">
        <title>Chromosome genome assembly for Takifugu flavidus.</title>
        <authorList>
            <person name="Xiao S."/>
        </authorList>
    </citation>
    <scope>NUCLEOTIDE SEQUENCE [LARGE SCALE GENOMIC DNA]</scope>
    <source>
        <strain evidence="5">HTHZ2018</strain>
        <tissue evidence="5">Muscle</tissue>
    </source>
</reference>
<evidence type="ECO:0000259" key="4">
    <source>
        <dbReference type="Pfam" id="PF01576"/>
    </source>
</evidence>
<evidence type="ECO:0000313" key="6">
    <source>
        <dbReference type="Proteomes" id="UP000324091"/>
    </source>
</evidence>
<evidence type="ECO:0000256" key="2">
    <source>
        <dbReference type="SAM" id="Coils"/>
    </source>
</evidence>
<dbReference type="Gene3D" id="1.20.5.370">
    <property type="match status" value="2"/>
</dbReference>
<sequence length="123" mass="14297">MSDVERANAQAASLDKKQKSFYKHEESKILRAQLELSQVKGEVDRHVAEKDEEIEQMKRNHQHIVESLQSALDAETRSKNDIMRIRKKVETDLNEMEIQLSHANRQAAEAQKQLRKVQAHLKV</sequence>